<dbReference type="VEuPathDB" id="ToxoDB:LOC34621115"/>
<keyword evidence="3" id="KW-1185">Reference proteome</keyword>
<dbReference type="InParanoid" id="A0A1D3D4B0"/>
<evidence type="ECO:0000313" key="3">
    <source>
        <dbReference type="Proteomes" id="UP000095192"/>
    </source>
</evidence>
<name>A0A1D3D4B0_9EIME</name>
<dbReference type="Proteomes" id="UP000095192">
    <property type="component" value="Unassembled WGS sequence"/>
</dbReference>
<protein>
    <submittedName>
        <fullName evidence="2">Uncharacterized protein</fullName>
    </submittedName>
</protein>
<dbReference type="AlphaFoldDB" id="A0A1D3D4B0"/>
<dbReference type="EMBL" id="JROU02000786">
    <property type="protein sequence ID" value="OEH78288.1"/>
    <property type="molecule type" value="Genomic_DNA"/>
</dbReference>
<comment type="caution">
    <text evidence="2">The sequence shown here is derived from an EMBL/GenBank/DDBJ whole genome shotgun (WGS) entry which is preliminary data.</text>
</comment>
<reference evidence="2 3" key="1">
    <citation type="journal article" date="2016" name="BMC Genomics">
        <title>Comparative genomics reveals Cyclospora cayetanensis possesses coccidia-like metabolism and invasion components but unique surface antigens.</title>
        <authorList>
            <person name="Liu S."/>
            <person name="Wang L."/>
            <person name="Zheng H."/>
            <person name="Xu Z."/>
            <person name="Roellig D.M."/>
            <person name="Li N."/>
            <person name="Frace M.A."/>
            <person name="Tang K."/>
            <person name="Arrowood M.J."/>
            <person name="Moss D.M."/>
            <person name="Zhang L."/>
            <person name="Feng Y."/>
            <person name="Xiao L."/>
        </authorList>
    </citation>
    <scope>NUCLEOTIDE SEQUENCE [LARGE SCALE GENOMIC DNA]</scope>
    <source>
        <strain evidence="2 3">CHN_HEN01</strain>
    </source>
</reference>
<sequence length="388" mass="42327">MHSRSQDLFFSFAWYGASRLLRCVRAAAWCVPPALLLKDRVFSLERTAVCPYTLAELSGEADLQTPQKQKEHQQHREDGLLSETRRGWFAAVSAPAATRAAHAAAGPEVCGHGCSPSEAASKRSFEEGRQSSWIVVLLSAGEIYRGSAPGIESKLVRRKELLLLLERLHQDNEINWQRKRGLALRQRLLQHGQQQQDKRQQPPEADSLRRSEGEHKERQGVIRQHILRLQQEAEAHPKEQQEGQHASDSSDAYLLIRVPPGRCWVETLESSPGFCRSKELPCSAALPPSTVDGAVAAGALPSAATLVEAGAAPAEASAAGSSTGSTPSDKSVTTFRSMLGGWLESLSRWLSEAAALASLPANMKPTRLPELKDISSKGTMLIIPRSEG</sequence>
<dbReference type="VEuPathDB" id="ToxoDB:cyc_04607"/>
<gene>
    <name evidence="2" type="ORF">cyc_04607</name>
</gene>
<organism evidence="2 3">
    <name type="scientific">Cyclospora cayetanensis</name>
    <dbReference type="NCBI Taxonomy" id="88456"/>
    <lineage>
        <taxon>Eukaryota</taxon>
        <taxon>Sar</taxon>
        <taxon>Alveolata</taxon>
        <taxon>Apicomplexa</taxon>
        <taxon>Conoidasida</taxon>
        <taxon>Coccidia</taxon>
        <taxon>Eucoccidiorida</taxon>
        <taxon>Eimeriorina</taxon>
        <taxon>Eimeriidae</taxon>
        <taxon>Cyclospora</taxon>
    </lineage>
</organism>
<feature type="compositionally biased region" description="Basic and acidic residues" evidence="1">
    <location>
        <begin position="196"/>
        <end position="220"/>
    </location>
</feature>
<proteinExistence type="predicted"/>
<evidence type="ECO:0000256" key="1">
    <source>
        <dbReference type="SAM" id="MobiDB-lite"/>
    </source>
</evidence>
<accession>A0A1D3D4B0</accession>
<evidence type="ECO:0000313" key="2">
    <source>
        <dbReference type="EMBL" id="OEH78288.1"/>
    </source>
</evidence>
<feature type="region of interest" description="Disordered" evidence="1">
    <location>
        <begin position="189"/>
        <end position="220"/>
    </location>
</feature>